<dbReference type="PANTHER" id="PTHR12143:SF39">
    <property type="entry name" value="SECRETED PROTEIN"/>
    <property type="match status" value="1"/>
</dbReference>
<dbReference type="SUPFAM" id="SSF48208">
    <property type="entry name" value="Six-hairpin glycosidases"/>
    <property type="match status" value="1"/>
</dbReference>
<dbReference type="Gene3D" id="1.20.1050.60">
    <property type="entry name" value="alpha-1,2-mannosidase"/>
    <property type="match status" value="1"/>
</dbReference>
<evidence type="ECO:0000313" key="4">
    <source>
        <dbReference type="Proteomes" id="UP000635565"/>
    </source>
</evidence>
<dbReference type="InterPro" id="IPR041371">
    <property type="entry name" value="GH92_N"/>
</dbReference>
<dbReference type="Gene3D" id="1.20.1610.10">
    <property type="entry name" value="alpha-1,2-mannosidases domains"/>
    <property type="match status" value="1"/>
</dbReference>
<sequence>MKMRPFVFKRAFFIVLIAVLLVSLIWAVQWLVKPAPTLPRVHTTSTASTVNPIAYVNPFIGTAPGGSHFGTVGNGGNTFPGATYPMGMLQWSPDTTSNLPGGYSYSDHTIKGFSLTHFSGRGCIAYQDVPFMPYVGTVTASPATNGALYRSTFSHSSEAAQPGYYKVHLDKHNIQVELTVAALTGMGRFTYPASSSSTMLINTGGSAISNTAASVTIDPASNEVSGASTSTVGCGTEHYTLYFVAQFDHNFMHWGTWNGEKVQAQSTNSQGARSGAYVTFGTNQVRALHVRVGISYVSIANARNNLAAQHAGFDFNTMQTAASQAWKQQLGAIAIQGSSNDEKTTFYTALYHVLIHPNRFNDANGQYRGFDGQVHTVSSGHIHFENIAAWDEYRSQIRLLAIIAPGAASDIAQSLVDDAQQGDGHIPRWEQTNADSHGMRGDGGSIIIAEAAAFGDTSFDTQGALAAMVNGQANIREDFQDYNSLGYVPADRSESAAITQEYTNTDFAIAQFAHSLGQQNIYQRMLQSSSRWRKLFNTTSGYIQPRARNGSWAPDFDPAHMNGFVEGNSAQYTWMEPFDLPGLFKSMGGNTVAVKRLDAFFTNLNIGPDKPEAFMGNEPCLEVPWEYDFAQAPSHTQQVVRRIQLRLFSNKPGGLPGNDDGGATSSWYVFSALGLYPEIPGVGGFVIGSPLFPSATIQLASGHTLTITSTGANDHSPYVQSLRLNGKPTTHLWLPWDNVKNGATLAFTLSQQPTNWGSNATDAPPIFTSTQN</sequence>
<gene>
    <name evidence="3" type="ORF">KSZ_46110</name>
</gene>
<accession>A0ABQ3VKI1</accession>
<dbReference type="InterPro" id="IPR014718">
    <property type="entry name" value="GH-type_carb-bd"/>
</dbReference>
<reference evidence="3 4" key="1">
    <citation type="journal article" date="2021" name="Int. J. Syst. Evol. Microbiol.">
        <title>Reticulibacter mediterranei gen. nov., sp. nov., within the new family Reticulibacteraceae fam. nov., and Ktedonospora formicarum gen. nov., sp. nov., Ktedonobacter robiniae sp. nov., Dictyobacter formicarum sp. nov. and Dictyobacter arantiisoli sp. nov., belonging to the class Ktedonobacteria.</title>
        <authorList>
            <person name="Yabe S."/>
            <person name="Zheng Y."/>
            <person name="Wang C.M."/>
            <person name="Sakai Y."/>
            <person name="Abe K."/>
            <person name="Yokota A."/>
            <person name="Donadio S."/>
            <person name="Cavaletti L."/>
            <person name="Monciardini P."/>
        </authorList>
    </citation>
    <scope>NUCLEOTIDE SEQUENCE [LARGE SCALE GENOMIC DNA]</scope>
    <source>
        <strain evidence="3 4">SOSP1-9</strain>
    </source>
</reference>
<keyword evidence="4" id="KW-1185">Reference proteome</keyword>
<name>A0ABQ3VKI1_9CHLR</name>
<organism evidence="3 4">
    <name type="scientific">Dictyobacter formicarum</name>
    <dbReference type="NCBI Taxonomy" id="2778368"/>
    <lineage>
        <taxon>Bacteria</taxon>
        <taxon>Bacillati</taxon>
        <taxon>Chloroflexota</taxon>
        <taxon>Ktedonobacteria</taxon>
        <taxon>Ktedonobacterales</taxon>
        <taxon>Dictyobacteraceae</taxon>
        <taxon>Dictyobacter</taxon>
    </lineage>
</organism>
<evidence type="ECO:0000259" key="2">
    <source>
        <dbReference type="Pfam" id="PF17678"/>
    </source>
</evidence>
<comment type="caution">
    <text evidence="3">The sequence shown here is derived from an EMBL/GenBank/DDBJ whole genome shotgun (WGS) entry which is preliminary data.</text>
</comment>
<protein>
    <recommendedName>
        <fullName evidence="5">Alpha-1,2-mannosidase</fullName>
    </recommendedName>
</protein>
<proteinExistence type="predicted"/>
<evidence type="ECO:0000313" key="3">
    <source>
        <dbReference type="EMBL" id="GHO86605.1"/>
    </source>
</evidence>
<dbReference type="InterPro" id="IPR050883">
    <property type="entry name" value="PNGase"/>
</dbReference>
<dbReference type="PANTHER" id="PTHR12143">
    <property type="entry name" value="PEPTIDE N-GLYCANASE PNGASE -RELATED"/>
    <property type="match status" value="1"/>
</dbReference>
<dbReference type="Pfam" id="PF17678">
    <property type="entry name" value="Glyco_hydro_92N"/>
    <property type="match status" value="1"/>
</dbReference>
<dbReference type="Proteomes" id="UP000635565">
    <property type="component" value="Unassembled WGS sequence"/>
</dbReference>
<dbReference type="EMBL" id="BNJJ01000013">
    <property type="protein sequence ID" value="GHO86605.1"/>
    <property type="molecule type" value="Genomic_DNA"/>
</dbReference>
<feature type="domain" description="Glycosyl hydrolase family 92 N-terminal" evidence="2">
    <location>
        <begin position="55"/>
        <end position="295"/>
    </location>
</feature>
<dbReference type="InterPro" id="IPR005887">
    <property type="entry name" value="GH92_a_mannosidase_put"/>
</dbReference>
<dbReference type="Gene3D" id="3.30.2080.10">
    <property type="entry name" value="GH92 mannosidase domain"/>
    <property type="match status" value="1"/>
</dbReference>
<feature type="domain" description="Glycosyl hydrolase family 92" evidence="1">
    <location>
        <begin position="301"/>
        <end position="750"/>
    </location>
</feature>
<dbReference type="Pfam" id="PF07971">
    <property type="entry name" value="Glyco_hydro_92"/>
    <property type="match status" value="1"/>
</dbReference>
<evidence type="ECO:0008006" key="5">
    <source>
        <dbReference type="Google" id="ProtNLM"/>
    </source>
</evidence>
<dbReference type="InterPro" id="IPR008928">
    <property type="entry name" value="6-hairpin_glycosidase_sf"/>
</dbReference>
<dbReference type="Gene3D" id="2.70.98.10">
    <property type="match status" value="1"/>
</dbReference>
<evidence type="ECO:0000259" key="1">
    <source>
        <dbReference type="Pfam" id="PF07971"/>
    </source>
</evidence>
<dbReference type="NCBIfam" id="TIGR01180">
    <property type="entry name" value="aman2_put"/>
    <property type="match status" value="1"/>
</dbReference>
<dbReference type="InterPro" id="IPR012939">
    <property type="entry name" value="Glyco_hydro_92"/>
</dbReference>